<dbReference type="AlphaFoldDB" id="A0ABD3MRP1"/>
<dbReference type="EMBL" id="JALLPJ020001400">
    <property type="protein sequence ID" value="KAL3765521.1"/>
    <property type="molecule type" value="Genomic_DNA"/>
</dbReference>
<feature type="region of interest" description="Disordered" evidence="1">
    <location>
        <begin position="79"/>
        <end position="100"/>
    </location>
</feature>
<feature type="compositionally biased region" description="Basic and acidic residues" evidence="1">
    <location>
        <begin position="79"/>
        <end position="98"/>
    </location>
</feature>
<dbReference type="Proteomes" id="UP001530400">
    <property type="component" value="Unassembled WGS sequence"/>
</dbReference>
<gene>
    <name evidence="2" type="ORF">ACHAWO_011119</name>
</gene>
<feature type="compositionally biased region" description="Acidic residues" evidence="1">
    <location>
        <begin position="262"/>
        <end position="281"/>
    </location>
</feature>
<name>A0ABD3MRP1_9STRA</name>
<proteinExistence type="predicted"/>
<reference evidence="2 3" key="1">
    <citation type="submission" date="2024-10" db="EMBL/GenBank/DDBJ databases">
        <title>Updated reference genomes for cyclostephanoid diatoms.</title>
        <authorList>
            <person name="Roberts W.R."/>
            <person name="Alverson A.J."/>
        </authorList>
    </citation>
    <scope>NUCLEOTIDE SEQUENCE [LARGE SCALE GENOMIC DNA]</scope>
    <source>
        <strain evidence="2 3">AJA010-31</strain>
    </source>
</reference>
<accession>A0ABD3MRP1</accession>
<sequence>MSRVGAALSALQSRSGNRIQLVGLAAAMCAAAVSSTIVGSSAKNESSSKDSSAKLEVYLMDRIAQKPYLNSLALSHKSHETRYSNRGSEHESDVETPRPKGVPTRLRILAIDVPAMKTDAFRDGICRQPSQIFGGVTDPVFKDGVARSKQVDQISHHETQSRKERRESRRPIEQKSLAKMLYYCYGKSNSKSNDSEVDPVIGVEILEASIMNLNPNNIRRTYTSKSAYRYDPGKYSDSKLDADDDEARERLKRHEADSGIADVEETTEEVLEEDESADDDNNNIKARDEKEDTRTAPWNQYAWLEEIHLRIHGLVPFNAPMQRSSIVSHNIFGRAYRQRIPSSMSFLRWLFPWPLWGNSLVSVEGVDGEGECELYDGSMVNKFKSASSKAHRRLNRASNKPHAVIADGNAMQRVPGSLRFLTKVCRDAGVPLYVLNDPRSWGRLTSTSYSTLDEAIIDLRRSVTDNVVRNALELREGNAFERGRFVGRWEKETEWQARDAARKTRQTWLDAKQRWRREQTQMEDWSELNAEELKTKLIDKKVITDRECSDGLKNICQSCIDPSLDTPSKRST</sequence>
<keyword evidence="3" id="KW-1185">Reference proteome</keyword>
<feature type="region of interest" description="Disordered" evidence="1">
    <location>
        <begin position="148"/>
        <end position="172"/>
    </location>
</feature>
<organism evidence="2 3">
    <name type="scientific">Cyclotella atomus</name>
    <dbReference type="NCBI Taxonomy" id="382360"/>
    <lineage>
        <taxon>Eukaryota</taxon>
        <taxon>Sar</taxon>
        <taxon>Stramenopiles</taxon>
        <taxon>Ochrophyta</taxon>
        <taxon>Bacillariophyta</taxon>
        <taxon>Coscinodiscophyceae</taxon>
        <taxon>Thalassiosirophycidae</taxon>
        <taxon>Stephanodiscales</taxon>
        <taxon>Stephanodiscaceae</taxon>
        <taxon>Cyclotella</taxon>
    </lineage>
</organism>
<feature type="region of interest" description="Disordered" evidence="1">
    <location>
        <begin position="230"/>
        <end position="291"/>
    </location>
</feature>
<evidence type="ECO:0000256" key="1">
    <source>
        <dbReference type="SAM" id="MobiDB-lite"/>
    </source>
</evidence>
<comment type="caution">
    <text evidence="2">The sequence shown here is derived from an EMBL/GenBank/DDBJ whole genome shotgun (WGS) entry which is preliminary data.</text>
</comment>
<feature type="compositionally biased region" description="Basic and acidic residues" evidence="1">
    <location>
        <begin position="231"/>
        <end position="257"/>
    </location>
</feature>
<protein>
    <submittedName>
        <fullName evidence="2">Uncharacterized protein</fullName>
    </submittedName>
</protein>
<evidence type="ECO:0000313" key="2">
    <source>
        <dbReference type="EMBL" id="KAL3765521.1"/>
    </source>
</evidence>
<evidence type="ECO:0000313" key="3">
    <source>
        <dbReference type="Proteomes" id="UP001530400"/>
    </source>
</evidence>